<organism evidence="1 2">
    <name type="scientific">Tritrichomonas foetus</name>
    <dbReference type="NCBI Taxonomy" id="1144522"/>
    <lineage>
        <taxon>Eukaryota</taxon>
        <taxon>Metamonada</taxon>
        <taxon>Parabasalia</taxon>
        <taxon>Tritrichomonadida</taxon>
        <taxon>Tritrichomonadidae</taxon>
        <taxon>Tritrichomonas</taxon>
    </lineage>
</organism>
<evidence type="ECO:0000313" key="2">
    <source>
        <dbReference type="Proteomes" id="UP000179807"/>
    </source>
</evidence>
<dbReference type="Proteomes" id="UP000179807">
    <property type="component" value="Unassembled WGS sequence"/>
</dbReference>
<dbReference type="VEuPathDB" id="TrichDB:TRFO_34185"/>
<dbReference type="EMBL" id="MLAK01001008">
    <property type="protein sequence ID" value="OHS99373.1"/>
    <property type="molecule type" value="Genomic_DNA"/>
</dbReference>
<proteinExistence type="predicted"/>
<accession>A0A1J4JPC5</accession>
<comment type="caution">
    <text evidence="1">The sequence shown here is derived from an EMBL/GenBank/DDBJ whole genome shotgun (WGS) entry which is preliminary data.</text>
</comment>
<name>A0A1J4JPC5_9EUKA</name>
<keyword evidence="2" id="KW-1185">Reference proteome</keyword>
<dbReference type="RefSeq" id="XP_068352510.1">
    <property type="nucleotide sequence ID" value="XM_068509524.1"/>
</dbReference>
<dbReference type="AlphaFoldDB" id="A0A1J4JPC5"/>
<gene>
    <name evidence="1" type="ORF">TRFO_34185</name>
</gene>
<dbReference type="GeneID" id="94844228"/>
<sequence>MTQIEDIEDLFWNEDRCPVVELQNYNKLPNNTNNDSGQQKPKIVITSSLGLIMYLYKKGIFDDFDSFPNILQNDRIIFLENAFNINYLDLFFTKEIDLNECSKLLKEIINTLDNNVKANQKFTDVISRALGNIFSYMQDTTFQIPMIRSFSQFDEDEFHQIFNSLSLEHQYLISQILHLILSLKLPQDQFVLSDELPLLTITLMLDKIFKYFNPTLSFLLSSEYPYADINPRLRSFLSMISSKENKNLSFFSLKLSQDNQFGCNTIKVNLTSRMFGVRILSWYHDFFQILKQYLTDFCISSADKFKYLQLTGSPGIGKSTFIYYLVLRWILLREFDNISNPVFGMNLIYMDEISSFPEQILILKLGENLFLCKPDTIAIKTQYATIITKTSDLYYIIGNNATFVKENFNGKYNDFNFSVIIDSGSITINIEKPEGKTFQIFTILDGSETVQYKFDFNIFPKGLICTSYHPNVFKSKRYITYIAPTCTVNEFMNLLLLYNGGDKKRIIEMAKTIIQYINLNIRDTLLIADNYSYTSPDEYLIDQINIQLSGNNSEDNDPDYLNNKRYTFIICPENKTLVLSSYTSDKNFIHFTSNRARDIILSIKKQNALRNEEVIKNLLRNILNVDDPKIKDILFESYGHLELKLPCALNAYRATISTSSLSFLYDQKSNLCINFCARVEFIYNEDYKIDDFVTELKKPKKFTNYVFKPSNFSQPLYDALIFEYPKRHLYVIQMTVSPKHAFVGEELDNILDSFKKQKVRINKITYVHLRNYPLNEKRGFLTGKYKKYALKCIQTYKNLEIYYATLNIEYTVKIRRFYDEIQNKDLDEKNRLMIDKINNFLGL</sequence>
<reference evidence="1" key="1">
    <citation type="submission" date="2016-10" db="EMBL/GenBank/DDBJ databases">
        <authorList>
            <person name="Benchimol M."/>
            <person name="Almeida L.G."/>
            <person name="Vasconcelos A.T."/>
            <person name="Perreira-Neves A."/>
            <person name="Rosa I.A."/>
            <person name="Tasca T."/>
            <person name="Bogo M.R."/>
            <person name="de Souza W."/>
        </authorList>
    </citation>
    <scope>NUCLEOTIDE SEQUENCE [LARGE SCALE GENOMIC DNA]</scope>
    <source>
        <strain evidence="1">K</strain>
    </source>
</reference>
<evidence type="ECO:0000313" key="1">
    <source>
        <dbReference type="EMBL" id="OHS99373.1"/>
    </source>
</evidence>
<protein>
    <submittedName>
        <fullName evidence="1">Uncharacterized protein</fullName>
    </submittedName>
</protein>